<comment type="caution">
    <text evidence="1">The sequence shown here is derived from an EMBL/GenBank/DDBJ whole genome shotgun (WGS) entry which is preliminary data.</text>
</comment>
<evidence type="ECO:0000313" key="2">
    <source>
        <dbReference type="Proteomes" id="UP000029223"/>
    </source>
</evidence>
<sequence>MLLLIQSDVWTIKSIQNSEQNRLFSYDSVNNHFTNRPAHYWMSAC</sequence>
<dbReference type="Proteomes" id="UP000029223">
    <property type="component" value="Unassembled WGS sequence"/>
</dbReference>
<dbReference type="EMBL" id="BBMS01000018">
    <property type="protein sequence ID" value="GAL26453.1"/>
    <property type="molecule type" value="Genomic_DNA"/>
</dbReference>
<accession>A0ABQ0JCF5</accession>
<reference evidence="2" key="1">
    <citation type="submission" date="2014-09" db="EMBL/GenBank/DDBJ databases">
        <title>Vibrio variabilis JCM 19239. (C206) whole genome shotgun sequence.</title>
        <authorList>
            <person name="Sawabe T."/>
            <person name="Meirelles P."/>
            <person name="Nakanishi M."/>
            <person name="Sayaka M."/>
            <person name="Hattori M."/>
            <person name="Ohkuma M."/>
        </authorList>
    </citation>
    <scope>NUCLEOTIDE SEQUENCE [LARGE SCALE GENOMIC DNA]</scope>
    <source>
        <strain evidence="2">JCM 19239</strain>
    </source>
</reference>
<proteinExistence type="predicted"/>
<organism evidence="1 2">
    <name type="scientific">Vibrio variabilis</name>
    <dbReference type="NCBI Taxonomy" id="990271"/>
    <lineage>
        <taxon>Bacteria</taxon>
        <taxon>Pseudomonadati</taxon>
        <taxon>Pseudomonadota</taxon>
        <taxon>Gammaproteobacteria</taxon>
        <taxon>Vibrionales</taxon>
        <taxon>Vibrionaceae</taxon>
        <taxon>Vibrio</taxon>
    </lineage>
</organism>
<name>A0ABQ0JCF5_9VIBR</name>
<keyword evidence="2" id="KW-1185">Reference proteome</keyword>
<evidence type="ECO:0000313" key="1">
    <source>
        <dbReference type="EMBL" id="GAL26453.1"/>
    </source>
</evidence>
<gene>
    <name evidence="1" type="ORF">JCM19239_360</name>
</gene>
<protein>
    <submittedName>
        <fullName evidence="1">Uncharacterized protein</fullName>
    </submittedName>
</protein>